<dbReference type="InterPro" id="IPR000792">
    <property type="entry name" value="Tscrpt_reg_LuxR_C"/>
</dbReference>
<evidence type="ECO:0000259" key="4">
    <source>
        <dbReference type="PROSITE" id="PS50043"/>
    </source>
</evidence>
<keyword evidence="6" id="KW-1185">Reference proteome</keyword>
<dbReference type="Pfam" id="PF00196">
    <property type="entry name" value="GerE"/>
    <property type="match status" value="1"/>
</dbReference>
<evidence type="ECO:0000256" key="2">
    <source>
        <dbReference type="ARBA" id="ARBA00023125"/>
    </source>
</evidence>
<dbReference type="PANTHER" id="PTHR44688">
    <property type="entry name" value="DNA-BINDING TRANSCRIPTIONAL ACTIVATOR DEVR_DOSR"/>
    <property type="match status" value="1"/>
</dbReference>
<reference evidence="5" key="1">
    <citation type="journal article" date="2014" name="Int. J. Syst. Evol. Microbiol.">
        <title>Complete genome sequence of Corynebacterium casei LMG S-19264T (=DSM 44701T), isolated from a smear-ripened cheese.</title>
        <authorList>
            <consortium name="US DOE Joint Genome Institute (JGI-PGF)"/>
            <person name="Walter F."/>
            <person name="Albersmeier A."/>
            <person name="Kalinowski J."/>
            <person name="Ruckert C."/>
        </authorList>
    </citation>
    <scope>NUCLEOTIDE SEQUENCE</scope>
    <source>
        <strain evidence="5">CGMCC 4.5737</strain>
    </source>
</reference>
<keyword evidence="2" id="KW-0238">DNA-binding</keyword>
<dbReference type="Gene3D" id="1.10.10.10">
    <property type="entry name" value="Winged helix-like DNA-binding domain superfamily/Winged helix DNA-binding domain"/>
    <property type="match status" value="1"/>
</dbReference>
<protein>
    <recommendedName>
        <fullName evidence="4">HTH luxR-type domain-containing protein</fullName>
    </recommendedName>
</protein>
<dbReference type="SUPFAM" id="SSF46894">
    <property type="entry name" value="C-terminal effector domain of the bipartite response regulators"/>
    <property type="match status" value="1"/>
</dbReference>
<evidence type="ECO:0000313" key="5">
    <source>
        <dbReference type="EMBL" id="GGM79045.1"/>
    </source>
</evidence>
<reference evidence="5" key="2">
    <citation type="submission" date="2020-09" db="EMBL/GenBank/DDBJ databases">
        <authorList>
            <person name="Sun Q."/>
            <person name="Zhou Y."/>
        </authorList>
    </citation>
    <scope>NUCLEOTIDE SEQUENCE</scope>
    <source>
        <strain evidence="5">CGMCC 4.5737</strain>
    </source>
</reference>
<dbReference type="PRINTS" id="PR00038">
    <property type="entry name" value="HTHLUXR"/>
</dbReference>
<comment type="caution">
    <text evidence="5">The sequence shown here is derived from an EMBL/GenBank/DDBJ whole genome shotgun (WGS) entry which is preliminary data.</text>
</comment>
<dbReference type="PROSITE" id="PS50043">
    <property type="entry name" value="HTH_LUXR_2"/>
    <property type="match status" value="1"/>
</dbReference>
<evidence type="ECO:0000256" key="3">
    <source>
        <dbReference type="ARBA" id="ARBA00023163"/>
    </source>
</evidence>
<feature type="domain" description="HTH luxR-type" evidence="4">
    <location>
        <begin position="46"/>
        <end position="111"/>
    </location>
</feature>
<dbReference type="EMBL" id="BMMK01000043">
    <property type="protein sequence ID" value="GGM79045.1"/>
    <property type="molecule type" value="Genomic_DNA"/>
</dbReference>
<dbReference type="GO" id="GO:0006355">
    <property type="term" value="P:regulation of DNA-templated transcription"/>
    <property type="evidence" value="ECO:0007669"/>
    <property type="project" value="InterPro"/>
</dbReference>
<keyword evidence="1" id="KW-0805">Transcription regulation</keyword>
<evidence type="ECO:0000313" key="6">
    <source>
        <dbReference type="Proteomes" id="UP000637578"/>
    </source>
</evidence>
<dbReference type="PROSITE" id="PS00622">
    <property type="entry name" value="HTH_LUXR_1"/>
    <property type="match status" value="1"/>
</dbReference>
<name>A0A8J3CJM7_9PSEU</name>
<accession>A0A8J3CJM7</accession>
<dbReference type="InterPro" id="IPR036388">
    <property type="entry name" value="WH-like_DNA-bd_sf"/>
</dbReference>
<dbReference type="SMART" id="SM00421">
    <property type="entry name" value="HTH_LUXR"/>
    <property type="match status" value="1"/>
</dbReference>
<sequence>MVRHLIRALVRRVVELGGVRSDRERPMLDSIELGVRCLLLRPEPAPERLAALLSPRELEIARLVGLGHTNRTIAAVLDISLYTVSTHLRRIFAKLGVSTRAAMVAVLSGNPHLFDVEVTKARDYPHDDDDR</sequence>
<organism evidence="5 6">
    <name type="scientific">Longimycelium tulufanense</name>
    <dbReference type="NCBI Taxonomy" id="907463"/>
    <lineage>
        <taxon>Bacteria</taxon>
        <taxon>Bacillati</taxon>
        <taxon>Actinomycetota</taxon>
        <taxon>Actinomycetes</taxon>
        <taxon>Pseudonocardiales</taxon>
        <taxon>Pseudonocardiaceae</taxon>
        <taxon>Longimycelium</taxon>
    </lineage>
</organism>
<keyword evidence="3" id="KW-0804">Transcription</keyword>
<dbReference type="InterPro" id="IPR016032">
    <property type="entry name" value="Sig_transdc_resp-reg_C-effctor"/>
</dbReference>
<dbReference type="Proteomes" id="UP000637578">
    <property type="component" value="Unassembled WGS sequence"/>
</dbReference>
<dbReference type="GO" id="GO:0003677">
    <property type="term" value="F:DNA binding"/>
    <property type="evidence" value="ECO:0007669"/>
    <property type="project" value="UniProtKB-KW"/>
</dbReference>
<dbReference type="CDD" id="cd06170">
    <property type="entry name" value="LuxR_C_like"/>
    <property type="match status" value="1"/>
</dbReference>
<gene>
    <name evidence="5" type="ORF">GCM10012275_57070</name>
</gene>
<evidence type="ECO:0000256" key="1">
    <source>
        <dbReference type="ARBA" id="ARBA00023015"/>
    </source>
</evidence>
<dbReference type="PANTHER" id="PTHR44688:SF16">
    <property type="entry name" value="DNA-BINDING TRANSCRIPTIONAL ACTIVATOR DEVR_DOSR"/>
    <property type="match status" value="1"/>
</dbReference>
<proteinExistence type="predicted"/>
<dbReference type="AlphaFoldDB" id="A0A8J3CJM7"/>